<dbReference type="PANTHER" id="PTHR19446">
    <property type="entry name" value="REVERSE TRANSCRIPTASES"/>
    <property type="match status" value="1"/>
</dbReference>
<proteinExistence type="predicted"/>
<evidence type="ECO:0008006" key="3">
    <source>
        <dbReference type="Google" id="ProtNLM"/>
    </source>
</evidence>
<reference evidence="1 2" key="1">
    <citation type="journal article" date="2019" name="G3 (Bethesda)">
        <title>Sequencing of a Wild Apple (Malus baccata) Genome Unravels the Differences Between Cultivated and Wild Apple Species Regarding Disease Resistance and Cold Tolerance.</title>
        <authorList>
            <person name="Chen X."/>
        </authorList>
    </citation>
    <scope>NUCLEOTIDE SEQUENCE [LARGE SCALE GENOMIC DNA]</scope>
    <source>
        <strain evidence="2">cv. Shandingzi</strain>
        <tissue evidence="1">Leaves</tissue>
    </source>
</reference>
<keyword evidence="2" id="KW-1185">Reference proteome</keyword>
<dbReference type="STRING" id="106549.A0A540N488"/>
<protein>
    <recommendedName>
        <fullName evidence="3">Reverse transcriptase domain-containing protein</fullName>
    </recommendedName>
</protein>
<dbReference type="AlphaFoldDB" id="A0A540N488"/>
<organism evidence="1 2">
    <name type="scientific">Malus baccata</name>
    <name type="common">Siberian crab apple</name>
    <name type="synonym">Pyrus baccata</name>
    <dbReference type="NCBI Taxonomy" id="106549"/>
    <lineage>
        <taxon>Eukaryota</taxon>
        <taxon>Viridiplantae</taxon>
        <taxon>Streptophyta</taxon>
        <taxon>Embryophyta</taxon>
        <taxon>Tracheophyta</taxon>
        <taxon>Spermatophyta</taxon>
        <taxon>Magnoliopsida</taxon>
        <taxon>eudicotyledons</taxon>
        <taxon>Gunneridae</taxon>
        <taxon>Pentapetalae</taxon>
        <taxon>rosids</taxon>
        <taxon>fabids</taxon>
        <taxon>Rosales</taxon>
        <taxon>Rosaceae</taxon>
        <taxon>Amygdaloideae</taxon>
        <taxon>Maleae</taxon>
        <taxon>Malus</taxon>
    </lineage>
</organism>
<dbReference type="EMBL" id="VIEB01000114">
    <property type="protein sequence ID" value="TQE05855.1"/>
    <property type="molecule type" value="Genomic_DNA"/>
</dbReference>
<name>A0A540N488_MALBA</name>
<accession>A0A540N488</accession>
<dbReference type="Proteomes" id="UP000315295">
    <property type="component" value="Unassembled WGS sequence"/>
</dbReference>
<gene>
    <name evidence="1" type="ORF">C1H46_008538</name>
</gene>
<evidence type="ECO:0000313" key="1">
    <source>
        <dbReference type="EMBL" id="TQE05855.1"/>
    </source>
</evidence>
<evidence type="ECO:0000313" key="2">
    <source>
        <dbReference type="Proteomes" id="UP000315295"/>
    </source>
</evidence>
<sequence length="168" mass="19848">MYKRLDTKEGELDIYKLARARENKTRDLNQVRCIKDEDGKVLATENAVKDIWRGYFHNLFNEGHEMSTSLGELSNSEECRNYSFYRRIRKEEVVVALKKMNHRKAVGPDDIPIEVWKVLGETSIAWLTDLFNRILKTKKIPNEWRKSTLVPIYKNKGDVQNCMNYRGY</sequence>
<comment type="caution">
    <text evidence="1">The sequence shown here is derived from an EMBL/GenBank/DDBJ whole genome shotgun (WGS) entry which is preliminary data.</text>
</comment>